<evidence type="ECO:0000256" key="1">
    <source>
        <dbReference type="SAM" id="Phobius"/>
    </source>
</evidence>
<protein>
    <submittedName>
        <fullName evidence="2">Uncharacterized protein</fullName>
    </submittedName>
</protein>
<accession>A0A3B0VU30</accession>
<dbReference type="AlphaFoldDB" id="A0A3B0VU30"/>
<feature type="transmembrane region" description="Helical" evidence="1">
    <location>
        <begin position="12"/>
        <end position="32"/>
    </location>
</feature>
<name>A0A3B0VU30_9ZZZZ</name>
<gene>
    <name evidence="2" type="ORF">MNBD_CHLOROFLEXI01-4698</name>
</gene>
<organism evidence="2">
    <name type="scientific">hydrothermal vent metagenome</name>
    <dbReference type="NCBI Taxonomy" id="652676"/>
    <lineage>
        <taxon>unclassified sequences</taxon>
        <taxon>metagenomes</taxon>
        <taxon>ecological metagenomes</taxon>
    </lineage>
</organism>
<keyword evidence="1" id="KW-1133">Transmembrane helix</keyword>
<feature type="transmembrane region" description="Helical" evidence="1">
    <location>
        <begin position="129"/>
        <end position="150"/>
    </location>
</feature>
<reference evidence="2" key="1">
    <citation type="submission" date="2018-06" db="EMBL/GenBank/DDBJ databases">
        <authorList>
            <person name="Zhirakovskaya E."/>
        </authorList>
    </citation>
    <scope>NUCLEOTIDE SEQUENCE</scope>
</reference>
<dbReference type="EMBL" id="UOEU01000878">
    <property type="protein sequence ID" value="VAW41987.1"/>
    <property type="molecule type" value="Genomic_DNA"/>
</dbReference>
<sequence>MDFVKNRPELSILITFIAGLIIGTTLFGWLLFPVEWTGAGPRDLDQAQQDIYLQTIADAYSFQQNRGIVDRALGSWPDAYEAICNLRSQRTLDPAGQARLDAIAAVKSGGQACGALPDGAQPAADDSNFGTILALVFLLLIVGAGIVVVLNRRNSMMAEDDNGDNYYDNIPESAPTMVTDEGVNAVPIARFQSDFVHGRDNYDDSFSIENSGGEFLGECGVGIAESIGSDTPKNVTAFEVWLFDKNDIRTITKVVMSDHAFFDEALKAKLAPKGEPVLARENEVIVLETASLIINAEIKEMQYGAGSLPPQSFFDNFSIELSAWAKENDLDEPDIEGRVDELLEY</sequence>
<keyword evidence="1" id="KW-0472">Membrane</keyword>
<keyword evidence="1" id="KW-0812">Transmembrane</keyword>
<proteinExistence type="predicted"/>
<evidence type="ECO:0000313" key="2">
    <source>
        <dbReference type="EMBL" id="VAW41987.1"/>
    </source>
</evidence>